<evidence type="ECO:0000256" key="13">
    <source>
        <dbReference type="SAM" id="Phobius"/>
    </source>
</evidence>
<evidence type="ECO:0000256" key="1">
    <source>
        <dbReference type="ARBA" id="ARBA00001970"/>
    </source>
</evidence>
<evidence type="ECO:0000256" key="5">
    <source>
        <dbReference type="ARBA" id="ARBA00022617"/>
    </source>
</evidence>
<dbReference type="RefSeq" id="WP_243302718.1">
    <property type="nucleotide sequence ID" value="NZ_JALGBI010000001.1"/>
</dbReference>
<evidence type="ECO:0000313" key="16">
    <source>
        <dbReference type="Proteomes" id="UP001139447"/>
    </source>
</evidence>
<feature type="transmembrane region" description="Helical" evidence="13">
    <location>
        <begin position="47"/>
        <end position="65"/>
    </location>
</feature>
<proteinExistence type="inferred from homology"/>
<comment type="subcellular location">
    <subcellularLocation>
        <location evidence="2">Cell membrane</location>
        <topology evidence="2">Multi-pass membrane protein</topology>
    </subcellularLocation>
</comment>
<feature type="transmembrane region" description="Helical" evidence="13">
    <location>
        <begin position="138"/>
        <end position="159"/>
    </location>
</feature>
<dbReference type="InterPro" id="IPR016174">
    <property type="entry name" value="Di-haem_cyt_TM"/>
</dbReference>
<evidence type="ECO:0000256" key="10">
    <source>
        <dbReference type="ARBA" id="ARBA00023004"/>
    </source>
</evidence>
<dbReference type="GO" id="GO:0009055">
    <property type="term" value="F:electron transfer activity"/>
    <property type="evidence" value="ECO:0007669"/>
    <property type="project" value="InterPro"/>
</dbReference>
<reference evidence="15" key="1">
    <citation type="submission" date="2022-03" db="EMBL/GenBank/DDBJ databases">
        <authorList>
            <person name="Woo C.Y."/>
        </authorList>
    </citation>
    <scope>NUCLEOTIDE SEQUENCE</scope>
    <source>
        <strain evidence="15">CYS-02</strain>
    </source>
</reference>
<dbReference type="PANTHER" id="PTHR30529">
    <property type="entry name" value="CYTOCHROME B561"/>
    <property type="match status" value="1"/>
</dbReference>
<dbReference type="Gene3D" id="1.20.950.20">
    <property type="entry name" value="Transmembrane di-heme cytochromes, Chain C"/>
    <property type="match status" value="1"/>
</dbReference>
<name>A0A9X1VPW2_9BURK</name>
<dbReference type="Proteomes" id="UP001139447">
    <property type="component" value="Unassembled WGS sequence"/>
</dbReference>
<keyword evidence="10" id="KW-0408">Iron</keyword>
<evidence type="ECO:0000256" key="3">
    <source>
        <dbReference type="ARBA" id="ARBA00022448"/>
    </source>
</evidence>
<protein>
    <submittedName>
        <fullName evidence="15">Cytochrome b</fullName>
    </submittedName>
</protein>
<keyword evidence="5" id="KW-0349">Heme</keyword>
<evidence type="ECO:0000256" key="9">
    <source>
        <dbReference type="ARBA" id="ARBA00022989"/>
    </source>
</evidence>
<keyword evidence="7" id="KW-0479">Metal-binding</keyword>
<evidence type="ECO:0000256" key="4">
    <source>
        <dbReference type="ARBA" id="ARBA00022475"/>
    </source>
</evidence>
<feature type="domain" description="Cytochrome b561 bacterial/Ni-hydrogenase" evidence="14">
    <location>
        <begin position="6"/>
        <end position="175"/>
    </location>
</feature>
<keyword evidence="16" id="KW-1185">Reference proteome</keyword>
<evidence type="ECO:0000256" key="12">
    <source>
        <dbReference type="ARBA" id="ARBA00037975"/>
    </source>
</evidence>
<dbReference type="InterPro" id="IPR052168">
    <property type="entry name" value="Cytochrome_b561_oxidase"/>
</dbReference>
<comment type="cofactor">
    <cofactor evidence="1">
        <name>heme b</name>
        <dbReference type="ChEBI" id="CHEBI:60344"/>
    </cofactor>
</comment>
<dbReference type="InterPro" id="IPR011577">
    <property type="entry name" value="Cyt_b561_bac/Ni-Hgenase"/>
</dbReference>
<keyword evidence="4" id="KW-1003">Cell membrane</keyword>
<keyword evidence="3" id="KW-0813">Transport</keyword>
<keyword evidence="8" id="KW-0249">Electron transport</keyword>
<comment type="similarity">
    <text evidence="12">Belongs to the cytochrome b561 family.</text>
</comment>
<gene>
    <name evidence="15" type="ORF">MMF98_00180</name>
</gene>
<dbReference type="SUPFAM" id="SSF81342">
    <property type="entry name" value="Transmembrane di-heme cytochromes"/>
    <property type="match status" value="1"/>
</dbReference>
<evidence type="ECO:0000313" key="15">
    <source>
        <dbReference type="EMBL" id="MCJ0761621.1"/>
    </source>
</evidence>
<sequence>MKTDNRYSSTAIAIHWLAALLIFGAIAMGVYMTSLQLSPTRLKLYNWHKWLGITILALSLVRVLWRATHRPPVDLPMPGWQRHAAHLTHWTLYALFLAVPLAGWTYSSASGFPVVVFGVLPLPDLVAPDRSLAEVLKALHVGLALALGAVIALHVAAVCKHQWLDRDQILFRMLPRVFGRQAP</sequence>
<feature type="transmembrane region" description="Helical" evidence="13">
    <location>
        <begin position="86"/>
        <end position="106"/>
    </location>
</feature>
<dbReference type="AlphaFoldDB" id="A0A9X1VPW2"/>
<dbReference type="GO" id="GO:0020037">
    <property type="term" value="F:heme binding"/>
    <property type="evidence" value="ECO:0007669"/>
    <property type="project" value="TreeGrafter"/>
</dbReference>
<comment type="caution">
    <text evidence="15">The sequence shown here is derived from an EMBL/GenBank/DDBJ whole genome shotgun (WGS) entry which is preliminary data.</text>
</comment>
<evidence type="ECO:0000256" key="2">
    <source>
        <dbReference type="ARBA" id="ARBA00004651"/>
    </source>
</evidence>
<dbReference type="GO" id="GO:0046872">
    <property type="term" value="F:metal ion binding"/>
    <property type="evidence" value="ECO:0007669"/>
    <property type="project" value="UniProtKB-KW"/>
</dbReference>
<dbReference type="PANTHER" id="PTHR30529:SF1">
    <property type="entry name" value="CYTOCHROME B561 HOMOLOG 2"/>
    <property type="match status" value="1"/>
</dbReference>
<dbReference type="EMBL" id="JALGBI010000001">
    <property type="protein sequence ID" value="MCJ0761621.1"/>
    <property type="molecule type" value="Genomic_DNA"/>
</dbReference>
<evidence type="ECO:0000256" key="8">
    <source>
        <dbReference type="ARBA" id="ARBA00022982"/>
    </source>
</evidence>
<evidence type="ECO:0000256" key="11">
    <source>
        <dbReference type="ARBA" id="ARBA00023136"/>
    </source>
</evidence>
<evidence type="ECO:0000256" key="7">
    <source>
        <dbReference type="ARBA" id="ARBA00022723"/>
    </source>
</evidence>
<dbReference type="GO" id="GO:0022904">
    <property type="term" value="P:respiratory electron transport chain"/>
    <property type="evidence" value="ECO:0007669"/>
    <property type="project" value="InterPro"/>
</dbReference>
<dbReference type="GO" id="GO:0005886">
    <property type="term" value="C:plasma membrane"/>
    <property type="evidence" value="ECO:0007669"/>
    <property type="project" value="UniProtKB-SubCell"/>
</dbReference>
<evidence type="ECO:0000256" key="6">
    <source>
        <dbReference type="ARBA" id="ARBA00022692"/>
    </source>
</evidence>
<keyword evidence="9 13" id="KW-1133">Transmembrane helix</keyword>
<keyword evidence="11 13" id="KW-0472">Membrane</keyword>
<accession>A0A9X1VPW2</accession>
<evidence type="ECO:0000259" key="14">
    <source>
        <dbReference type="Pfam" id="PF01292"/>
    </source>
</evidence>
<dbReference type="Pfam" id="PF01292">
    <property type="entry name" value="Ni_hydr_CYTB"/>
    <property type="match status" value="1"/>
</dbReference>
<feature type="transmembrane region" description="Helical" evidence="13">
    <location>
        <begin position="12"/>
        <end position="35"/>
    </location>
</feature>
<organism evidence="15 16">
    <name type="scientific">Variovorax terrae</name>
    <dbReference type="NCBI Taxonomy" id="2923278"/>
    <lineage>
        <taxon>Bacteria</taxon>
        <taxon>Pseudomonadati</taxon>
        <taxon>Pseudomonadota</taxon>
        <taxon>Betaproteobacteria</taxon>
        <taxon>Burkholderiales</taxon>
        <taxon>Comamonadaceae</taxon>
        <taxon>Variovorax</taxon>
    </lineage>
</organism>
<keyword evidence="6 13" id="KW-0812">Transmembrane</keyword>